<evidence type="ECO:0000256" key="4">
    <source>
        <dbReference type="SAM" id="MobiDB-lite"/>
    </source>
</evidence>
<dbReference type="OrthoDB" id="3256376at2759"/>
<dbReference type="AlphaFoldDB" id="A0A1D1VJL4"/>
<dbReference type="GO" id="GO:0004714">
    <property type="term" value="F:transmembrane receptor protein tyrosine kinase activity"/>
    <property type="evidence" value="ECO:0007669"/>
    <property type="project" value="TreeGrafter"/>
</dbReference>
<feature type="compositionally biased region" description="Low complexity" evidence="4">
    <location>
        <begin position="109"/>
        <end position="127"/>
    </location>
</feature>
<feature type="domain" description="Protein kinase" evidence="6">
    <location>
        <begin position="219"/>
        <end position="482"/>
    </location>
</feature>
<dbReference type="Gene3D" id="1.10.510.10">
    <property type="entry name" value="Transferase(Phosphotransferase) domain 1"/>
    <property type="match status" value="2"/>
</dbReference>
<accession>A0A1D1VJL4</accession>
<dbReference type="Proteomes" id="UP000186922">
    <property type="component" value="Unassembled WGS sequence"/>
</dbReference>
<keyword evidence="5" id="KW-0812">Transmembrane</keyword>
<keyword evidence="2" id="KW-0067">ATP-binding</keyword>
<evidence type="ECO:0000313" key="8">
    <source>
        <dbReference type="Proteomes" id="UP000186922"/>
    </source>
</evidence>
<sequence>MVVCSANFTENEPFSLVFFAHHKHNCAYLESSGTIHVDEVMTTTDCVTPMTSQTSTTLTTTTLTATSDSTTIDFTSTEQITSGASTTHTTSPLEVTVDTTSVPSTGTITVSPPTATAASSTTSSEVPGSGTADRNQHAGVIAASATLVVVCVMASWLLWRCRRLRRTKHEAERKFWWPMTDSHAHNQKDTCNLADVLFPRDTALHAYIRFITIDSIHLQVSGHQLGRGTQGSVFRASASNLNLLRVNMLTEVAAKAFNTVFNDEKSVKLFVEEATAMFYAGNHPNIVKLLGVTYFANSPVLLLEYCEHGSLLNFLRNSRNYSDLPKKGEGFAQDFTASSYRSDATHFDKKELRLIRDETLLTFEEQLSFAYQIARGMEYLASRKVIHRDLAARNVLLIGNKIAKISDFGLARKGENFYVMGSNAGLPVRWMPPEALSSKSFSQSSDVWSCDVQLWEIFSMGGIPYADWGVLHGHIQHFIAWL</sequence>
<dbReference type="PRINTS" id="PR00109">
    <property type="entry name" value="TYRKINASE"/>
</dbReference>
<keyword evidence="8" id="KW-1185">Reference proteome</keyword>
<organism evidence="7 8">
    <name type="scientific">Ramazzottius varieornatus</name>
    <name type="common">Water bear</name>
    <name type="synonym">Tardigrade</name>
    <dbReference type="NCBI Taxonomy" id="947166"/>
    <lineage>
        <taxon>Eukaryota</taxon>
        <taxon>Metazoa</taxon>
        <taxon>Ecdysozoa</taxon>
        <taxon>Tardigrada</taxon>
        <taxon>Eutardigrada</taxon>
        <taxon>Parachela</taxon>
        <taxon>Hypsibioidea</taxon>
        <taxon>Ramazzottiidae</taxon>
        <taxon>Ramazzottius</taxon>
    </lineage>
</organism>
<keyword evidence="3" id="KW-0460">Magnesium</keyword>
<feature type="binding site" evidence="3">
    <location>
        <position position="407"/>
    </location>
    <ligand>
        <name>Mg(2+)</name>
        <dbReference type="ChEBI" id="CHEBI:18420"/>
    </ligand>
</feature>
<dbReference type="InterPro" id="IPR000719">
    <property type="entry name" value="Prot_kinase_dom"/>
</dbReference>
<dbReference type="InterPro" id="IPR050122">
    <property type="entry name" value="RTK"/>
</dbReference>
<dbReference type="GO" id="GO:0007169">
    <property type="term" value="P:cell surface receptor protein tyrosine kinase signaling pathway"/>
    <property type="evidence" value="ECO:0007669"/>
    <property type="project" value="TreeGrafter"/>
</dbReference>
<dbReference type="PROSITE" id="PS50011">
    <property type="entry name" value="PROTEIN_KINASE_DOM"/>
    <property type="match status" value="1"/>
</dbReference>
<dbReference type="Pfam" id="PF07714">
    <property type="entry name" value="PK_Tyr_Ser-Thr"/>
    <property type="match status" value="1"/>
</dbReference>
<feature type="region of interest" description="Disordered" evidence="4">
    <location>
        <begin position="98"/>
        <end position="132"/>
    </location>
</feature>
<feature type="binding site" evidence="2">
    <location>
        <position position="255"/>
    </location>
    <ligand>
        <name>ATP</name>
        <dbReference type="ChEBI" id="CHEBI:30616"/>
    </ligand>
</feature>
<dbReference type="InterPro" id="IPR020635">
    <property type="entry name" value="Tyr_kinase_cat_dom"/>
</dbReference>
<gene>
    <name evidence="7" type="primary">RvY_11881</name>
    <name evidence="7" type="synonym">RvY_11881.1</name>
    <name evidence="7" type="ORF">RvY_11881-1</name>
</gene>
<dbReference type="PANTHER" id="PTHR24416">
    <property type="entry name" value="TYROSINE-PROTEIN KINASE RECEPTOR"/>
    <property type="match status" value="1"/>
</dbReference>
<feature type="active site" description="Proton acceptor" evidence="1">
    <location>
        <position position="389"/>
    </location>
</feature>
<keyword evidence="5" id="KW-1133">Transmembrane helix</keyword>
<dbReference type="InterPro" id="IPR011009">
    <property type="entry name" value="Kinase-like_dom_sf"/>
</dbReference>
<dbReference type="SUPFAM" id="SSF56112">
    <property type="entry name" value="Protein kinase-like (PK-like)"/>
    <property type="match status" value="1"/>
</dbReference>
<dbReference type="EMBL" id="BDGG01000007">
    <property type="protein sequence ID" value="GAV01121.1"/>
    <property type="molecule type" value="Genomic_DNA"/>
</dbReference>
<dbReference type="PROSITE" id="PS00109">
    <property type="entry name" value="PROTEIN_KINASE_TYR"/>
    <property type="match status" value="1"/>
</dbReference>
<name>A0A1D1VJL4_RAMVA</name>
<dbReference type="GO" id="GO:0005886">
    <property type="term" value="C:plasma membrane"/>
    <property type="evidence" value="ECO:0007669"/>
    <property type="project" value="TreeGrafter"/>
</dbReference>
<dbReference type="InterPro" id="IPR001245">
    <property type="entry name" value="Ser-Thr/Tyr_kinase_cat_dom"/>
</dbReference>
<dbReference type="PANTHER" id="PTHR24416:SF617">
    <property type="entry name" value="RET ONCOGENE, ISOFORM A"/>
    <property type="match status" value="1"/>
</dbReference>
<protein>
    <recommendedName>
        <fullName evidence="6">Protein kinase domain-containing protein</fullName>
    </recommendedName>
</protein>
<feature type="binding site" evidence="2">
    <location>
        <begin position="226"/>
        <end position="233"/>
    </location>
    <ligand>
        <name>ATP</name>
        <dbReference type="ChEBI" id="CHEBI:30616"/>
    </ligand>
</feature>
<keyword evidence="3" id="KW-0479">Metal-binding</keyword>
<evidence type="ECO:0000256" key="1">
    <source>
        <dbReference type="PIRSR" id="PIRSR000615-1"/>
    </source>
</evidence>
<dbReference type="InterPro" id="IPR008266">
    <property type="entry name" value="Tyr_kinase_AS"/>
</dbReference>
<dbReference type="SMART" id="SM00219">
    <property type="entry name" value="TyrKc"/>
    <property type="match status" value="1"/>
</dbReference>
<dbReference type="GO" id="GO:0043235">
    <property type="term" value="C:receptor complex"/>
    <property type="evidence" value="ECO:0007669"/>
    <property type="project" value="TreeGrafter"/>
</dbReference>
<evidence type="ECO:0000313" key="7">
    <source>
        <dbReference type="EMBL" id="GAV01121.1"/>
    </source>
</evidence>
<reference evidence="7 8" key="1">
    <citation type="journal article" date="2016" name="Nat. Commun.">
        <title>Extremotolerant tardigrade genome and improved radiotolerance of human cultured cells by tardigrade-unique protein.</title>
        <authorList>
            <person name="Hashimoto T."/>
            <person name="Horikawa D.D."/>
            <person name="Saito Y."/>
            <person name="Kuwahara H."/>
            <person name="Kozuka-Hata H."/>
            <person name="Shin-I T."/>
            <person name="Minakuchi Y."/>
            <person name="Ohishi K."/>
            <person name="Motoyama A."/>
            <person name="Aizu T."/>
            <person name="Enomoto A."/>
            <person name="Kondo K."/>
            <person name="Tanaka S."/>
            <person name="Hara Y."/>
            <person name="Koshikawa S."/>
            <person name="Sagara H."/>
            <person name="Miura T."/>
            <person name="Yokobori S."/>
            <person name="Miyagawa K."/>
            <person name="Suzuki Y."/>
            <person name="Kubo T."/>
            <person name="Oyama M."/>
            <person name="Kohara Y."/>
            <person name="Fujiyama A."/>
            <person name="Arakawa K."/>
            <person name="Katayama T."/>
            <person name="Toyoda A."/>
            <person name="Kunieda T."/>
        </authorList>
    </citation>
    <scope>NUCLEOTIDE SEQUENCE [LARGE SCALE GENOMIC DNA]</scope>
    <source>
        <strain evidence="7 8">YOKOZUNA-1</strain>
    </source>
</reference>
<evidence type="ECO:0000256" key="3">
    <source>
        <dbReference type="PIRSR" id="PIRSR000615-3"/>
    </source>
</evidence>
<evidence type="ECO:0000256" key="2">
    <source>
        <dbReference type="PIRSR" id="PIRSR000615-2"/>
    </source>
</evidence>
<dbReference type="GO" id="GO:0005524">
    <property type="term" value="F:ATP binding"/>
    <property type="evidence" value="ECO:0007669"/>
    <property type="project" value="UniProtKB-KW"/>
</dbReference>
<feature type="binding site" evidence="3">
    <location>
        <position position="394"/>
    </location>
    <ligand>
        <name>Mg(2+)</name>
        <dbReference type="ChEBI" id="CHEBI:18420"/>
    </ligand>
</feature>
<dbReference type="GO" id="GO:0046872">
    <property type="term" value="F:metal ion binding"/>
    <property type="evidence" value="ECO:0007669"/>
    <property type="project" value="UniProtKB-KW"/>
</dbReference>
<dbReference type="STRING" id="947166.A0A1D1VJL4"/>
<keyword evidence="5" id="KW-0472">Membrane</keyword>
<feature type="transmembrane region" description="Helical" evidence="5">
    <location>
        <begin position="138"/>
        <end position="159"/>
    </location>
</feature>
<keyword evidence="2" id="KW-0547">Nucleotide-binding</keyword>
<feature type="binding site" evidence="2">
    <location>
        <position position="393"/>
    </location>
    <ligand>
        <name>ATP</name>
        <dbReference type="ChEBI" id="CHEBI:30616"/>
    </ligand>
</feature>
<proteinExistence type="predicted"/>
<comment type="caution">
    <text evidence="7">The sequence shown here is derived from an EMBL/GenBank/DDBJ whole genome shotgun (WGS) entry which is preliminary data.</text>
</comment>
<evidence type="ECO:0000259" key="6">
    <source>
        <dbReference type="PROSITE" id="PS50011"/>
    </source>
</evidence>
<evidence type="ECO:0000256" key="5">
    <source>
        <dbReference type="SAM" id="Phobius"/>
    </source>
</evidence>
<feature type="compositionally biased region" description="Polar residues" evidence="4">
    <location>
        <begin position="98"/>
        <end position="108"/>
    </location>
</feature>